<accession>A0AAQ3TXV0</accession>
<evidence type="ECO:0000313" key="3">
    <source>
        <dbReference type="EMBL" id="WVZ81334.1"/>
    </source>
</evidence>
<dbReference type="GO" id="GO:0008168">
    <property type="term" value="F:methyltransferase activity"/>
    <property type="evidence" value="ECO:0007669"/>
    <property type="project" value="InterPro"/>
</dbReference>
<keyword evidence="4" id="KW-1185">Reference proteome</keyword>
<feature type="compositionally biased region" description="Basic residues" evidence="2">
    <location>
        <begin position="67"/>
        <end position="76"/>
    </location>
</feature>
<evidence type="ECO:0000256" key="1">
    <source>
        <dbReference type="ARBA" id="ARBA00008908"/>
    </source>
</evidence>
<reference evidence="3 4" key="1">
    <citation type="submission" date="2024-02" db="EMBL/GenBank/DDBJ databases">
        <title>High-quality chromosome-scale genome assembly of Pensacola bahiagrass (Paspalum notatum Flugge var. saurae).</title>
        <authorList>
            <person name="Vega J.M."/>
            <person name="Podio M."/>
            <person name="Orjuela J."/>
            <person name="Siena L.A."/>
            <person name="Pessino S.C."/>
            <person name="Combes M.C."/>
            <person name="Mariac C."/>
            <person name="Albertini E."/>
            <person name="Pupilli F."/>
            <person name="Ortiz J.P.A."/>
            <person name="Leblanc O."/>
        </authorList>
    </citation>
    <scope>NUCLEOTIDE SEQUENCE [LARGE SCALE GENOMIC DNA]</scope>
    <source>
        <strain evidence="3">R1</strain>
        <tissue evidence="3">Leaf</tissue>
    </source>
</reference>
<dbReference type="InterPro" id="IPR029063">
    <property type="entry name" value="SAM-dependent_MTases_sf"/>
</dbReference>
<proteinExistence type="inferred from homology"/>
<dbReference type="SUPFAM" id="SSF53335">
    <property type="entry name" value="S-adenosyl-L-methionine-dependent methyltransferases"/>
    <property type="match status" value="1"/>
</dbReference>
<evidence type="ECO:0000313" key="4">
    <source>
        <dbReference type="Proteomes" id="UP001341281"/>
    </source>
</evidence>
<organism evidence="3 4">
    <name type="scientific">Paspalum notatum var. saurae</name>
    <dbReference type="NCBI Taxonomy" id="547442"/>
    <lineage>
        <taxon>Eukaryota</taxon>
        <taxon>Viridiplantae</taxon>
        <taxon>Streptophyta</taxon>
        <taxon>Embryophyta</taxon>
        <taxon>Tracheophyta</taxon>
        <taxon>Spermatophyta</taxon>
        <taxon>Magnoliopsida</taxon>
        <taxon>Liliopsida</taxon>
        <taxon>Poales</taxon>
        <taxon>Poaceae</taxon>
        <taxon>PACMAD clade</taxon>
        <taxon>Panicoideae</taxon>
        <taxon>Andropogonodae</taxon>
        <taxon>Paspaleae</taxon>
        <taxon>Paspalinae</taxon>
        <taxon>Paspalum</taxon>
    </lineage>
</organism>
<comment type="similarity">
    <text evidence="1">Belongs to the methyltransferase superfamily. Type-7 methyltransferase family. SABATH subfamily.</text>
</comment>
<dbReference type="PANTHER" id="PTHR31009">
    <property type="entry name" value="S-ADENOSYL-L-METHIONINE:CARBOXYL METHYLTRANSFERASE FAMILY PROTEIN"/>
    <property type="match status" value="1"/>
</dbReference>
<dbReference type="Pfam" id="PF03492">
    <property type="entry name" value="Methyltransf_7"/>
    <property type="match status" value="1"/>
</dbReference>
<dbReference type="AlphaFoldDB" id="A0AAQ3TXV0"/>
<evidence type="ECO:0000256" key="2">
    <source>
        <dbReference type="SAM" id="MobiDB-lite"/>
    </source>
</evidence>
<sequence length="210" mass="22740">MVVADLGCSSGPNTLLVISEVMGTTLNLVQETDDHRGLELQFFLNALPGNDFNLIFRSLDQLQNRTPGRRKRRRLRLPTTSPGCLDLSTRGSSHARASNSSTRLTASCGAPRMRNGFIRTARTIPCSPHAPSPYPVTEFAPPPHPSLAPAPLAMETPAIRIVSTPPFQEWIIPPSLYPAPLASLILHMPMPPPCASPPAAGCGRGRRHQM</sequence>
<dbReference type="EMBL" id="CP144750">
    <property type="protein sequence ID" value="WVZ81334.1"/>
    <property type="molecule type" value="Genomic_DNA"/>
</dbReference>
<name>A0AAQ3TXV0_PASNO</name>
<dbReference type="Proteomes" id="UP001341281">
    <property type="component" value="Chromosome 06"/>
</dbReference>
<feature type="compositionally biased region" description="Polar residues" evidence="2">
    <location>
        <begin position="89"/>
        <end position="105"/>
    </location>
</feature>
<gene>
    <name evidence="3" type="ORF">U9M48_028724</name>
</gene>
<feature type="region of interest" description="Disordered" evidence="2">
    <location>
        <begin position="65"/>
        <end position="108"/>
    </location>
</feature>
<protein>
    <submittedName>
        <fullName evidence="3">Uncharacterized protein</fullName>
    </submittedName>
</protein>
<dbReference type="InterPro" id="IPR005299">
    <property type="entry name" value="MeTrfase_7"/>
</dbReference>
<dbReference type="Gene3D" id="3.40.50.150">
    <property type="entry name" value="Vaccinia Virus protein VP39"/>
    <property type="match status" value="1"/>
</dbReference>